<dbReference type="Proteomes" id="UP000005555">
    <property type="component" value="Unassembled WGS sequence"/>
</dbReference>
<dbReference type="Pfam" id="PF22106">
    <property type="entry name" value="NGO1945_C"/>
    <property type="match status" value="1"/>
</dbReference>
<feature type="domain" description="NGO1945-like C-terminal" evidence="2">
    <location>
        <begin position="152"/>
        <end position="247"/>
    </location>
</feature>
<accession>Q1YT02</accession>
<dbReference type="Gene3D" id="3.90.930.50">
    <property type="match status" value="1"/>
</dbReference>
<evidence type="ECO:0000313" key="4">
    <source>
        <dbReference type="Proteomes" id="UP000005555"/>
    </source>
</evidence>
<evidence type="ECO:0000259" key="2">
    <source>
        <dbReference type="Pfam" id="PF22106"/>
    </source>
</evidence>
<dbReference type="EMBL" id="AAPI01000002">
    <property type="protein sequence ID" value="EAS47685.1"/>
    <property type="molecule type" value="Genomic_DNA"/>
</dbReference>
<evidence type="ECO:0000259" key="1">
    <source>
        <dbReference type="Pfam" id="PF09836"/>
    </source>
</evidence>
<dbReference type="Gene3D" id="1.10.150.690">
    <property type="entry name" value="DUF2063"/>
    <property type="match status" value="1"/>
</dbReference>
<evidence type="ECO:0000313" key="3">
    <source>
        <dbReference type="EMBL" id="EAS47685.1"/>
    </source>
</evidence>
<dbReference type="eggNOG" id="COG3219">
    <property type="taxonomic scope" value="Bacteria"/>
</dbReference>
<dbReference type="STRING" id="314287.GB2207_02737"/>
<dbReference type="InterPro" id="IPR044922">
    <property type="entry name" value="DUF2063_N_sf"/>
</dbReference>
<gene>
    <name evidence="3" type="ORF">GB2207_02737</name>
</gene>
<comment type="caution">
    <text evidence="3">The sequence shown here is derived from an EMBL/GenBank/DDBJ whole genome shotgun (WGS) entry which is preliminary data.</text>
</comment>
<reference evidence="3 4" key="1">
    <citation type="submission" date="2006-03" db="EMBL/GenBank/DDBJ databases">
        <authorList>
            <person name="Giovannoni S.J."/>
            <person name="Cho J.-C."/>
            <person name="Ferriera S."/>
            <person name="Johnson J."/>
            <person name="Kravitz S."/>
            <person name="Halpern A."/>
            <person name="Remington K."/>
            <person name="Beeson K."/>
            <person name="Tran B."/>
            <person name="Rogers Y.-H."/>
            <person name="Friedman R."/>
            <person name="Venter J.C."/>
        </authorList>
    </citation>
    <scope>NUCLEOTIDE SEQUENCE [LARGE SCALE GENOMIC DNA]</scope>
    <source>
        <strain evidence="3 4">HTCC2207</strain>
    </source>
</reference>
<dbReference type="OrthoDB" id="4146344at2"/>
<proteinExistence type="predicted"/>
<name>Q1YT02_9GAMM</name>
<keyword evidence="4" id="KW-1185">Reference proteome</keyword>
<protein>
    <submittedName>
        <fullName evidence="3">Uncharacterized protein</fullName>
    </submittedName>
</protein>
<dbReference type="InterPro" id="IPR018640">
    <property type="entry name" value="DUF2063"/>
</dbReference>
<dbReference type="Pfam" id="PF09836">
    <property type="entry name" value="DUF2063"/>
    <property type="match status" value="1"/>
</dbReference>
<dbReference type="AlphaFoldDB" id="Q1YT02"/>
<dbReference type="InterPro" id="IPR054098">
    <property type="entry name" value="NGO1945-like_C"/>
</dbReference>
<sequence length="256" mass="29655">MRKELQVASQPAFQRAQFELAAHIRNPQTNPAPKGIEDRRLEIYRSLFFNNIEAFIANGFPILKSITDTERWTSMIRDFVHRHQSHSPYFLDIGAEFLHYLESERIAQPRDPVFLLQLAHYEWVELALDVSVIDFPEVRQQGDILENQPVVSPLAWVMSYHYPVHLIGPDFQPTEASTDTTQIIVYRDRQMQVGFMEINQITQRLLQILDQNRLTGMAALLQLADELEYSNPDAILEFGANLLTQLRSKDIICGLY</sequence>
<organism evidence="3 4">
    <name type="scientific">gamma proteobacterium HTCC2207</name>
    <dbReference type="NCBI Taxonomy" id="314287"/>
    <lineage>
        <taxon>Bacteria</taxon>
        <taxon>Pseudomonadati</taxon>
        <taxon>Pseudomonadota</taxon>
        <taxon>Gammaproteobacteria</taxon>
        <taxon>Cellvibrionales</taxon>
        <taxon>Porticoccaceae</taxon>
        <taxon>SAR92 clade</taxon>
    </lineage>
</organism>
<dbReference type="HOGENOM" id="CLU_096334_1_0_6"/>
<feature type="domain" description="Putative DNA-binding" evidence="1">
    <location>
        <begin position="16"/>
        <end position="101"/>
    </location>
</feature>